<dbReference type="RefSeq" id="WP_129349779.1">
    <property type="nucleotide sequence ID" value="NZ_CP026538.1"/>
</dbReference>
<accession>A0A4P6HYQ2</accession>
<organism evidence="1 2">
    <name type="scientific">Solidesulfovibrio carbinolicus</name>
    <dbReference type="NCBI Taxonomy" id="296842"/>
    <lineage>
        <taxon>Bacteria</taxon>
        <taxon>Pseudomonadati</taxon>
        <taxon>Thermodesulfobacteriota</taxon>
        <taxon>Desulfovibrionia</taxon>
        <taxon>Desulfovibrionales</taxon>
        <taxon>Desulfovibrionaceae</taxon>
        <taxon>Solidesulfovibrio</taxon>
    </lineage>
</organism>
<dbReference type="EMBL" id="CP026538">
    <property type="protein sequence ID" value="QAZ66479.1"/>
    <property type="molecule type" value="Genomic_DNA"/>
</dbReference>
<gene>
    <name evidence="1" type="ORF">C3Y92_04165</name>
</gene>
<keyword evidence="2" id="KW-1185">Reference proteome</keyword>
<sequence>MDTIDTRYGPLPIEGLVERRPDGGARAAFLAAPASLATSLGRLVPQHTIDDARRMTKPPVTFHDNGHLRSLPLETRTVVETPAGPLPAELVTFHDNGAVARVFPLNGKLSGYWTEADEAGLAEVIPLATPVGRLSAKWLAVAFDPEGRLRSLTLWPGEELLVPTPCGQLPVRLGLSFHPGGALRSVEPARPVEAPTPVGPVWAFDPDAVGIAGDDNSLAFTPDGETARLATVRTAVAVRLPDGSRRELAPKVRDSICGDGDHELTPLVLTFSPDAVTAAHGCAKPFAVIAKAGALFTARPFVSAFAVSFVPKQCSM</sequence>
<dbReference type="Proteomes" id="UP000293296">
    <property type="component" value="Chromosome"/>
</dbReference>
<dbReference type="KEGG" id="dcb:C3Y92_04165"/>
<evidence type="ECO:0000313" key="1">
    <source>
        <dbReference type="EMBL" id="QAZ66479.1"/>
    </source>
</evidence>
<reference evidence="1 2" key="1">
    <citation type="submission" date="2018-02" db="EMBL/GenBank/DDBJ databases">
        <title>Genome sequence of Desulfovibrio carbinolicus DSM 3852.</title>
        <authorList>
            <person name="Wilbanks E."/>
            <person name="Skennerton C.T."/>
            <person name="Orphan V.J."/>
        </authorList>
    </citation>
    <scope>NUCLEOTIDE SEQUENCE [LARGE SCALE GENOMIC DNA]</scope>
    <source>
        <strain evidence="1 2">DSM 3852</strain>
    </source>
</reference>
<dbReference type="AlphaFoldDB" id="A0A4P6HYQ2"/>
<evidence type="ECO:0000313" key="2">
    <source>
        <dbReference type="Proteomes" id="UP000293296"/>
    </source>
</evidence>
<proteinExistence type="predicted"/>
<protein>
    <submittedName>
        <fullName evidence="1">Uncharacterized protein</fullName>
    </submittedName>
</protein>
<dbReference type="OrthoDB" id="594021at2"/>
<name>A0A4P6HYQ2_9BACT</name>